<proteinExistence type="predicted"/>
<dbReference type="Proteomes" id="UP000444980">
    <property type="component" value="Unassembled WGS sequence"/>
</dbReference>
<dbReference type="EMBL" id="BJOU01000001">
    <property type="protein sequence ID" value="GED95972.1"/>
    <property type="molecule type" value="Genomic_DNA"/>
</dbReference>
<dbReference type="Gene3D" id="1.25.40.10">
    <property type="entry name" value="Tetratricopeptide repeat domain"/>
    <property type="match status" value="2"/>
</dbReference>
<evidence type="ECO:0000313" key="2">
    <source>
        <dbReference type="Proteomes" id="UP000444980"/>
    </source>
</evidence>
<name>A0A7M4BQ11_9ACTN</name>
<sequence length="495" mass="53521">MAVPDAQFIDPEFAAWSREFERRSLRVRDAQQADEPRELAAAQVALADHLAGHADPTVVVGVLRDARRAYRRFDPRQAARCLVDIAALMAADGDHDYAYRAYRQAAGEFTGPDAAELRADCLTDAGAMALECGEFDDAERAVRDAIRIYHRRHHTFGAAQARITLANVYRLSGRRALAVQEFGSLLSIFADGSVEHALCEASLAELHVDDGEPWTARPLYERAAATLGAMGVVEEALDAQLGLAWVLVATGDGERGAELLAQVRHEFESMDRPDKVAICDYVRAAHLLTSGDFAGADAAFDTAAAGLMAADMHHQLAKLQWNRVTRLLREADAVPANQERLVAEAVDTAVSALIAADYERFQFTDARRRAAWTTMLEHRTTTTFWLVEQLGSPGLLADLIETRLSAGVYGADIRDDHLPHVDGSTSSRSPIPDDGLALTLGAAALLATDALPLGPPPALVDDTGRVLLAHQRAMAAALDPELGDVLSSVPRVSAW</sequence>
<dbReference type="AlphaFoldDB" id="A0A7M4BQ11"/>
<reference evidence="2" key="1">
    <citation type="submission" date="2019-06" db="EMBL/GenBank/DDBJ databases">
        <title>Gordonia isolated from sludge of a wastewater treatment plant.</title>
        <authorList>
            <person name="Tamura T."/>
            <person name="Aoyama K."/>
            <person name="Kang Y."/>
            <person name="Saito S."/>
            <person name="Akiyama N."/>
            <person name="Yazawa K."/>
            <person name="Gonoi T."/>
            <person name="Mikami Y."/>
        </authorList>
    </citation>
    <scope>NUCLEOTIDE SEQUENCE [LARGE SCALE GENOMIC DNA]</scope>
    <source>
        <strain evidence="2">NBRC 107697</strain>
    </source>
</reference>
<protein>
    <recommendedName>
        <fullName evidence="3">Tetratricopeptide repeat protein</fullName>
    </recommendedName>
</protein>
<dbReference type="SUPFAM" id="SSF48452">
    <property type="entry name" value="TPR-like"/>
    <property type="match status" value="1"/>
</dbReference>
<accession>A0A7M4BQ11</accession>
<comment type="caution">
    <text evidence="1">The sequence shown here is derived from an EMBL/GenBank/DDBJ whole genome shotgun (WGS) entry which is preliminary data.</text>
</comment>
<gene>
    <name evidence="1" type="ORF">nbrc107697_00110</name>
</gene>
<organism evidence="1 2">
    <name type="scientific">Gordonia crocea</name>
    <dbReference type="NCBI Taxonomy" id="589162"/>
    <lineage>
        <taxon>Bacteria</taxon>
        <taxon>Bacillati</taxon>
        <taxon>Actinomycetota</taxon>
        <taxon>Actinomycetes</taxon>
        <taxon>Mycobacteriales</taxon>
        <taxon>Gordoniaceae</taxon>
        <taxon>Gordonia</taxon>
    </lineage>
</organism>
<evidence type="ECO:0008006" key="3">
    <source>
        <dbReference type="Google" id="ProtNLM"/>
    </source>
</evidence>
<dbReference type="OrthoDB" id="4363243at2"/>
<dbReference type="InterPro" id="IPR011990">
    <property type="entry name" value="TPR-like_helical_dom_sf"/>
</dbReference>
<evidence type="ECO:0000313" key="1">
    <source>
        <dbReference type="EMBL" id="GED95972.1"/>
    </source>
</evidence>
<dbReference type="RefSeq" id="WP_161925509.1">
    <property type="nucleotide sequence ID" value="NZ_BJOU01000001.1"/>
</dbReference>
<keyword evidence="2" id="KW-1185">Reference proteome</keyword>